<evidence type="ECO:0000256" key="6">
    <source>
        <dbReference type="ARBA" id="ARBA00022692"/>
    </source>
</evidence>
<dbReference type="InterPro" id="IPR003359">
    <property type="entry name" value="PSI_Ycf4_assembly"/>
</dbReference>
<keyword evidence="8 9" id="KW-0472">Membrane</keyword>
<dbReference type="Pfam" id="PF02392">
    <property type="entry name" value="Ycf4"/>
    <property type="match status" value="1"/>
</dbReference>
<gene>
    <name evidence="9 10" type="primary">ycf4</name>
</gene>
<dbReference type="GO" id="GO:0042651">
    <property type="term" value="C:thylakoid membrane"/>
    <property type="evidence" value="ECO:0007669"/>
    <property type="project" value="UniProtKB-UniRule"/>
</dbReference>
<accession>A0A4D6WY03</accession>
<name>A0A4D6WY03_9FLOR</name>
<protein>
    <recommendedName>
        <fullName evidence="4 9">Photosystem I assembly protein Ycf4</fullName>
    </recommendedName>
</protein>
<feature type="transmembrane region" description="Helical" evidence="9">
    <location>
        <begin position="60"/>
        <end position="85"/>
    </location>
</feature>
<dbReference type="HAMAP" id="MF_00437">
    <property type="entry name" value="Ycf4"/>
    <property type="match status" value="1"/>
</dbReference>
<evidence type="ECO:0000256" key="4">
    <source>
        <dbReference type="ARBA" id="ARBA00015395"/>
    </source>
</evidence>
<keyword evidence="9" id="KW-0793">Thylakoid</keyword>
<sequence>MNNIKTDYITGSRRLSNYWWASIILIAGLGFFLTGLSSYLNKQLIPLYYTHYIKFLPQGLVMTFYGTLAIIVSLFLWYTIVLNIGGGYNEFDKNKGIITIFRFGFPGKNRILRLYYNTSDIQSIKLNIKEGISPKREICLKTKDKREIPITKIGEPIAFNQIELEASNLAKFLGVMLEGIENEVIK</sequence>
<reference evidence="10" key="2">
    <citation type="submission" date="2019-04" db="EMBL/GenBank/DDBJ databases">
        <authorList>
            <person name="Pasella M."/>
        </authorList>
    </citation>
    <scope>NUCLEOTIDE SEQUENCE</scope>
    <source>
        <strain evidence="10">PD2951</strain>
    </source>
</reference>
<dbReference type="GO" id="GO:0009522">
    <property type="term" value="C:photosystem I"/>
    <property type="evidence" value="ECO:0007669"/>
    <property type="project" value="InterPro"/>
</dbReference>
<keyword evidence="7 9" id="KW-1133">Transmembrane helix</keyword>
<comment type="subcellular location">
    <subcellularLocation>
        <location evidence="9">Cellular thylakoid membrane</location>
        <topology evidence="9">Multi-pass membrane protein</topology>
    </subcellularLocation>
    <subcellularLocation>
        <location evidence="2">Membrane</location>
        <topology evidence="2">Multi-pass membrane protein</topology>
    </subcellularLocation>
</comment>
<keyword evidence="6 9" id="KW-0812">Transmembrane</keyword>
<dbReference type="NCBIfam" id="NF002712">
    <property type="entry name" value="PRK02542.1"/>
    <property type="match status" value="1"/>
</dbReference>
<keyword evidence="10" id="KW-0934">Plastid</keyword>
<comment type="similarity">
    <text evidence="3 9">Belongs to the Ycf4 family.</text>
</comment>
<evidence type="ECO:0000256" key="3">
    <source>
        <dbReference type="ARBA" id="ARBA00008198"/>
    </source>
</evidence>
<geneLocation type="plastid" evidence="10"/>
<proteinExistence type="inferred from homology"/>
<dbReference type="AlphaFoldDB" id="A0A4D6WY03"/>
<evidence type="ECO:0000256" key="8">
    <source>
        <dbReference type="ARBA" id="ARBA00023136"/>
    </source>
</evidence>
<evidence type="ECO:0000256" key="9">
    <source>
        <dbReference type="HAMAP-Rule" id="MF_00437"/>
    </source>
</evidence>
<evidence type="ECO:0000256" key="7">
    <source>
        <dbReference type="ARBA" id="ARBA00022989"/>
    </source>
</evidence>
<keyword evidence="5 9" id="KW-0602">Photosynthesis</keyword>
<evidence type="ECO:0000256" key="1">
    <source>
        <dbReference type="ARBA" id="ARBA00002862"/>
    </source>
</evidence>
<comment type="function">
    <text evidence="1 9">Seems to be required for the assembly of the photosystem I complex.</text>
</comment>
<evidence type="ECO:0000256" key="5">
    <source>
        <dbReference type="ARBA" id="ARBA00022531"/>
    </source>
</evidence>
<reference evidence="10" key="1">
    <citation type="journal article" date="2019" name="Mol. Phylogenet. Evol.">
        <title>Morphological evolution and classification of the red algal order Ceramiales inferred using plastid phylogenomics.</title>
        <authorList>
            <person name="Diaz-Tapia P."/>
            <person name="Pasella M.M."/>
            <person name="Verbruggen H."/>
            <person name="Maggs C.A."/>
        </authorList>
    </citation>
    <scope>NUCLEOTIDE SEQUENCE</scope>
    <source>
        <strain evidence="10">PD2951</strain>
    </source>
</reference>
<evidence type="ECO:0000313" key="10">
    <source>
        <dbReference type="EMBL" id="QCI08537.1"/>
    </source>
</evidence>
<organism evidence="10">
    <name type="scientific">Spermothamnion repens</name>
    <dbReference type="NCBI Taxonomy" id="31383"/>
    <lineage>
        <taxon>Eukaryota</taxon>
        <taxon>Rhodophyta</taxon>
        <taxon>Florideophyceae</taxon>
        <taxon>Rhodymeniophycidae</taxon>
        <taxon>Ceramiales</taxon>
        <taxon>Ceramiaceae</taxon>
        <taxon>Spermothamnion</taxon>
    </lineage>
</organism>
<feature type="transmembrane region" description="Helical" evidence="9">
    <location>
        <begin position="18"/>
        <end position="40"/>
    </location>
</feature>
<dbReference type="EMBL" id="MK814735">
    <property type="protein sequence ID" value="QCI08537.1"/>
    <property type="molecule type" value="Genomic_DNA"/>
</dbReference>
<evidence type="ECO:0000256" key="2">
    <source>
        <dbReference type="ARBA" id="ARBA00004141"/>
    </source>
</evidence>
<dbReference type="GO" id="GO:0015979">
    <property type="term" value="P:photosynthesis"/>
    <property type="evidence" value="ECO:0007669"/>
    <property type="project" value="UniProtKB-UniRule"/>
</dbReference>